<name>A0ABY9YUB6_9GAMM</name>
<evidence type="ECO:0000313" key="2">
    <source>
        <dbReference type="EMBL" id="WNH54507.1"/>
    </source>
</evidence>
<accession>A0ABY9YUB6</accession>
<dbReference type="Proteomes" id="UP001302072">
    <property type="component" value="Chromosome"/>
</dbReference>
<gene>
    <name evidence="2" type="ORF">PDM29_09595</name>
</gene>
<organism evidence="2 3">
    <name type="scientific">Stenotrophomonas oahuensis</name>
    <dbReference type="NCBI Taxonomy" id="3003271"/>
    <lineage>
        <taxon>Bacteria</taxon>
        <taxon>Pseudomonadati</taxon>
        <taxon>Pseudomonadota</taxon>
        <taxon>Gammaproteobacteria</taxon>
        <taxon>Lysobacterales</taxon>
        <taxon>Lysobacteraceae</taxon>
        <taxon>Stenotrophomonas</taxon>
    </lineage>
</organism>
<proteinExistence type="predicted"/>
<dbReference type="InterPro" id="IPR012433">
    <property type="entry name" value="Imm11"/>
</dbReference>
<feature type="domain" description="Immunity MXAN-0049 protein" evidence="1">
    <location>
        <begin position="14"/>
        <end position="194"/>
    </location>
</feature>
<protein>
    <submittedName>
        <fullName evidence="2">DUF1629 domain-containing protein</fullName>
    </submittedName>
</protein>
<evidence type="ECO:0000313" key="3">
    <source>
        <dbReference type="Proteomes" id="UP001302072"/>
    </source>
</evidence>
<reference evidence="2 3" key="1">
    <citation type="submission" date="2022-12" db="EMBL/GenBank/DDBJ databases">
        <title>Two new species, Stenotrophomonas aracearum and Stenotrophomonas oahuensis, isolated from Anthurium (Araceae family) in Hawaii.</title>
        <authorList>
            <person name="Chunag S.C."/>
            <person name="Dobhal S."/>
            <person name="Alvarez A."/>
            <person name="Arif M."/>
        </authorList>
    </citation>
    <scope>NUCLEOTIDE SEQUENCE [LARGE SCALE GENOMIC DNA]</scope>
    <source>
        <strain evidence="2 3">A5586</strain>
    </source>
</reference>
<keyword evidence="3" id="KW-1185">Reference proteome</keyword>
<dbReference type="Pfam" id="PF07791">
    <property type="entry name" value="Imm11"/>
    <property type="match status" value="1"/>
</dbReference>
<sequence>MSETTIVNQPRVGEYYIINPDFDVAPHEVEFSNKEALRPPGGGIIRPRTGGFPKFSETPVMTDLAPEGSLHDFQVAFEGYWLVSERLKRVFEAVDPSGFLFVQCELIRFDGSTGPLHYLCDVCRILDAVDENASEVKVLTEGFPNGRFYDLAGGARLAFRKDVVKDAHIFRSPFNGAMIVCDRIMRDALVEHGFGVYGGDSGMALDDAADY</sequence>
<dbReference type="EMBL" id="CP115541">
    <property type="protein sequence ID" value="WNH54507.1"/>
    <property type="molecule type" value="Genomic_DNA"/>
</dbReference>
<dbReference type="RefSeq" id="WP_311193597.1">
    <property type="nucleotide sequence ID" value="NZ_CP115541.1"/>
</dbReference>
<evidence type="ECO:0000259" key="1">
    <source>
        <dbReference type="Pfam" id="PF07791"/>
    </source>
</evidence>